<evidence type="ECO:0000313" key="3">
    <source>
        <dbReference type="Proteomes" id="UP000009168"/>
    </source>
</evidence>
<accession>W7X5E5</accession>
<dbReference type="InParanoid" id="W7X5E5"/>
<dbReference type="RefSeq" id="XP_012652891.1">
    <property type="nucleotide sequence ID" value="XM_012797437.1"/>
</dbReference>
<proteinExistence type="predicted"/>
<sequence>MNLKRICQNHKHIPREKRVKERQISYVKGKVDEWRNLYEHGFINPRGENEKVNLDVAAQIVGLSRKTLDDYYAQLRKAQKYGFDFDTNSSEKMGTLRKYVKKMSEKDVNAGDDESLDTDNNTSSKSNFNTPQLKPSIPSDIIKQELSMSVGHPSNARKYSENNLDLSRQTSIPLKHAISTPQQQQPQSLFNQVKIEPTSYSQNIISIPQTLQQQKDVIKSNQFTIQNYSQSQQFKIENSNYEEKATEHCMNLEEVDNNNNMCNNEEPMEQEDDDNFTDYINSENNPKEEQNDD</sequence>
<feature type="region of interest" description="Disordered" evidence="1">
    <location>
        <begin position="257"/>
        <end position="293"/>
    </location>
</feature>
<protein>
    <submittedName>
        <fullName evidence="2">Uncharacterized protein</fullName>
    </submittedName>
</protein>
<gene>
    <name evidence="2" type="ORF">TTHERM_000675789</name>
</gene>
<name>W7X5E5_TETTS</name>
<dbReference type="KEGG" id="tet:TTHERM_000675789"/>
<feature type="region of interest" description="Disordered" evidence="1">
    <location>
        <begin position="107"/>
        <end position="139"/>
    </location>
</feature>
<organism evidence="2 3">
    <name type="scientific">Tetrahymena thermophila (strain SB210)</name>
    <dbReference type="NCBI Taxonomy" id="312017"/>
    <lineage>
        <taxon>Eukaryota</taxon>
        <taxon>Sar</taxon>
        <taxon>Alveolata</taxon>
        <taxon>Ciliophora</taxon>
        <taxon>Intramacronucleata</taxon>
        <taxon>Oligohymenophorea</taxon>
        <taxon>Hymenostomatida</taxon>
        <taxon>Tetrahymenina</taxon>
        <taxon>Tetrahymenidae</taxon>
        <taxon>Tetrahymena</taxon>
    </lineage>
</organism>
<evidence type="ECO:0000256" key="1">
    <source>
        <dbReference type="SAM" id="MobiDB-lite"/>
    </source>
</evidence>
<reference evidence="3" key="1">
    <citation type="journal article" date="2006" name="PLoS Biol.">
        <title>Macronuclear genome sequence of the ciliate Tetrahymena thermophila, a model eukaryote.</title>
        <authorList>
            <person name="Eisen J.A."/>
            <person name="Coyne R.S."/>
            <person name="Wu M."/>
            <person name="Wu D."/>
            <person name="Thiagarajan M."/>
            <person name="Wortman J.R."/>
            <person name="Badger J.H."/>
            <person name="Ren Q."/>
            <person name="Amedeo P."/>
            <person name="Jones K.M."/>
            <person name="Tallon L.J."/>
            <person name="Delcher A.L."/>
            <person name="Salzberg S.L."/>
            <person name="Silva J.C."/>
            <person name="Haas B.J."/>
            <person name="Majoros W.H."/>
            <person name="Farzad M."/>
            <person name="Carlton J.M."/>
            <person name="Smith R.K. Jr."/>
            <person name="Garg J."/>
            <person name="Pearlman R.E."/>
            <person name="Karrer K.M."/>
            <person name="Sun L."/>
            <person name="Manning G."/>
            <person name="Elde N.C."/>
            <person name="Turkewitz A.P."/>
            <person name="Asai D.J."/>
            <person name="Wilkes D.E."/>
            <person name="Wang Y."/>
            <person name="Cai H."/>
            <person name="Collins K."/>
            <person name="Stewart B.A."/>
            <person name="Lee S.R."/>
            <person name="Wilamowska K."/>
            <person name="Weinberg Z."/>
            <person name="Ruzzo W.L."/>
            <person name="Wloga D."/>
            <person name="Gaertig J."/>
            <person name="Frankel J."/>
            <person name="Tsao C.-C."/>
            <person name="Gorovsky M.A."/>
            <person name="Keeling P.J."/>
            <person name="Waller R.F."/>
            <person name="Patron N.J."/>
            <person name="Cherry J.M."/>
            <person name="Stover N.A."/>
            <person name="Krieger C.J."/>
            <person name="del Toro C."/>
            <person name="Ryder H.F."/>
            <person name="Williamson S.C."/>
            <person name="Barbeau R.A."/>
            <person name="Hamilton E.P."/>
            <person name="Orias E."/>
        </authorList>
    </citation>
    <scope>NUCLEOTIDE SEQUENCE [LARGE SCALE GENOMIC DNA]</scope>
    <source>
        <strain evidence="3">SB210</strain>
    </source>
</reference>
<dbReference type="Proteomes" id="UP000009168">
    <property type="component" value="Unassembled WGS sequence"/>
</dbReference>
<evidence type="ECO:0000313" key="2">
    <source>
        <dbReference type="EMBL" id="EWS74590.1"/>
    </source>
</evidence>
<dbReference type="EMBL" id="GG662711">
    <property type="protein sequence ID" value="EWS74590.1"/>
    <property type="molecule type" value="Genomic_DNA"/>
</dbReference>
<feature type="compositionally biased region" description="Polar residues" evidence="1">
    <location>
        <begin position="118"/>
        <end position="133"/>
    </location>
</feature>
<dbReference type="OrthoDB" id="286314at2759"/>
<dbReference type="AlphaFoldDB" id="W7X5E5"/>
<keyword evidence="3" id="KW-1185">Reference proteome</keyword>
<dbReference type="GeneID" id="24440147"/>
<feature type="compositionally biased region" description="Acidic residues" evidence="1">
    <location>
        <begin position="266"/>
        <end position="276"/>
    </location>
</feature>